<dbReference type="EMBL" id="JARKNE010000013">
    <property type="protein sequence ID" value="KAK5772907.1"/>
    <property type="molecule type" value="Genomic_DNA"/>
</dbReference>
<evidence type="ECO:0000313" key="4">
    <source>
        <dbReference type="Proteomes" id="UP001358586"/>
    </source>
</evidence>
<gene>
    <name evidence="3" type="ORF">PVK06_049209</name>
</gene>
<name>A0ABR0MJZ8_GOSAR</name>
<keyword evidence="2" id="KW-0732">Signal</keyword>
<organism evidence="3 4">
    <name type="scientific">Gossypium arboreum</name>
    <name type="common">Tree cotton</name>
    <name type="synonym">Gossypium nanking</name>
    <dbReference type="NCBI Taxonomy" id="29729"/>
    <lineage>
        <taxon>Eukaryota</taxon>
        <taxon>Viridiplantae</taxon>
        <taxon>Streptophyta</taxon>
        <taxon>Embryophyta</taxon>
        <taxon>Tracheophyta</taxon>
        <taxon>Spermatophyta</taxon>
        <taxon>Magnoliopsida</taxon>
        <taxon>eudicotyledons</taxon>
        <taxon>Gunneridae</taxon>
        <taxon>Pentapetalae</taxon>
        <taxon>rosids</taxon>
        <taxon>malvids</taxon>
        <taxon>Malvales</taxon>
        <taxon>Malvaceae</taxon>
        <taxon>Malvoideae</taxon>
        <taxon>Gossypium</taxon>
    </lineage>
</organism>
<evidence type="ECO:0008006" key="5">
    <source>
        <dbReference type="Google" id="ProtNLM"/>
    </source>
</evidence>
<evidence type="ECO:0000313" key="3">
    <source>
        <dbReference type="EMBL" id="KAK5772907.1"/>
    </source>
</evidence>
<reference evidence="3 4" key="1">
    <citation type="submission" date="2023-03" db="EMBL/GenBank/DDBJ databases">
        <title>WGS of Gossypium arboreum.</title>
        <authorList>
            <person name="Yu D."/>
        </authorList>
    </citation>
    <scope>NUCLEOTIDE SEQUENCE [LARGE SCALE GENOMIC DNA]</scope>
    <source>
        <tissue evidence="3">Leaf</tissue>
    </source>
</reference>
<feature type="region of interest" description="Disordered" evidence="1">
    <location>
        <begin position="25"/>
        <end position="55"/>
    </location>
</feature>
<keyword evidence="4" id="KW-1185">Reference proteome</keyword>
<feature type="signal peptide" evidence="2">
    <location>
        <begin position="1"/>
        <end position="23"/>
    </location>
</feature>
<proteinExistence type="predicted"/>
<sequence>MRLISAICRTHFFFFLSVCSTKSRENNCSLSHSPKPKVSGCPTATGQDSPLDSPAMSRWFKPEVEATSSIRSIQIEERAMKDLKRFYSSVKVVKNKS</sequence>
<feature type="chain" id="PRO_5045711986" description="Secreted protein" evidence="2">
    <location>
        <begin position="24"/>
        <end position="97"/>
    </location>
</feature>
<evidence type="ECO:0000256" key="2">
    <source>
        <dbReference type="SAM" id="SignalP"/>
    </source>
</evidence>
<accession>A0ABR0MJZ8</accession>
<evidence type="ECO:0000256" key="1">
    <source>
        <dbReference type="SAM" id="MobiDB-lite"/>
    </source>
</evidence>
<dbReference type="Proteomes" id="UP001358586">
    <property type="component" value="Chromosome 13"/>
</dbReference>
<protein>
    <recommendedName>
        <fullName evidence="5">Secreted protein</fullName>
    </recommendedName>
</protein>
<comment type="caution">
    <text evidence="3">The sequence shown here is derived from an EMBL/GenBank/DDBJ whole genome shotgun (WGS) entry which is preliminary data.</text>
</comment>